<feature type="transmembrane region" description="Helical" evidence="6">
    <location>
        <begin position="12"/>
        <end position="31"/>
    </location>
</feature>
<dbReference type="PhylomeDB" id="A0A0G4FGM1"/>
<keyword evidence="9" id="KW-1185">Reference proteome</keyword>
<dbReference type="InParanoid" id="A0A0G4FGM1"/>
<dbReference type="AlphaFoldDB" id="A0A0G4FGM1"/>
<dbReference type="GO" id="GO:0005789">
    <property type="term" value="C:endoplasmic reticulum membrane"/>
    <property type="evidence" value="ECO:0007669"/>
    <property type="project" value="UniProtKB-SubCell"/>
</dbReference>
<keyword evidence="5 6" id="KW-0472">Membrane</keyword>
<organism evidence="8 9">
    <name type="scientific">Vitrella brassicaformis (strain CCMP3155)</name>
    <dbReference type="NCBI Taxonomy" id="1169540"/>
    <lineage>
        <taxon>Eukaryota</taxon>
        <taxon>Sar</taxon>
        <taxon>Alveolata</taxon>
        <taxon>Colpodellida</taxon>
        <taxon>Vitrellaceae</taxon>
        <taxon>Vitrella</taxon>
    </lineage>
</organism>
<evidence type="ECO:0000313" key="8">
    <source>
        <dbReference type="EMBL" id="CEM12634.1"/>
    </source>
</evidence>
<dbReference type="Proteomes" id="UP000041254">
    <property type="component" value="Unassembled WGS sequence"/>
</dbReference>
<evidence type="ECO:0000259" key="7">
    <source>
        <dbReference type="PROSITE" id="PS50845"/>
    </source>
</evidence>
<dbReference type="EMBL" id="CDMY01000436">
    <property type="protein sequence ID" value="CEM12634.1"/>
    <property type="molecule type" value="Genomic_DNA"/>
</dbReference>
<reference evidence="8 9" key="1">
    <citation type="submission" date="2014-11" db="EMBL/GenBank/DDBJ databases">
        <authorList>
            <person name="Zhu J."/>
            <person name="Qi W."/>
            <person name="Song R."/>
        </authorList>
    </citation>
    <scope>NUCLEOTIDE SEQUENCE [LARGE SCALE GENOMIC DNA]</scope>
</reference>
<dbReference type="Pfam" id="PF02453">
    <property type="entry name" value="Reticulon"/>
    <property type="match status" value="1"/>
</dbReference>
<dbReference type="PROSITE" id="PS51257">
    <property type="entry name" value="PROKAR_LIPOPROTEIN"/>
    <property type="match status" value="1"/>
</dbReference>
<proteinExistence type="predicted"/>
<feature type="transmembrane region" description="Helical" evidence="6">
    <location>
        <begin position="124"/>
        <end position="144"/>
    </location>
</feature>
<keyword evidence="3 6" id="KW-0256">Endoplasmic reticulum</keyword>
<dbReference type="PROSITE" id="PS50845">
    <property type="entry name" value="RETICULON"/>
    <property type="match status" value="1"/>
</dbReference>
<dbReference type="OMA" id="NRMENVT"/>
<comment type="subcellular location">
    <subcellularLocation>
        <location evidence="1 6">Endoplasmic reticulum membrane</location>
        <topology evidence="1 6">Multi-pass membrane protein</topology>
    </subcellularLocation>
</comment>
<evidence type="ECO:0000256" key="1">
    <source>
        <dbReference type="ARBA" id="ARBA00004477"/>
    </source>
</evidence>
<protein>
    <recommendedName>
        <fullName evidence="6">Reticulon-like protein</fullName>
    </recommendedName>
</protein>
<gene>
    <name evidence="8" type="ORF">Vbra_15373</name>
</gene>
<name>A0A0G4FGM1_VITBC</name>
<dbReference type="VEuPathDB" id="CryptoDB:Vbra_15373"/>
<keyword evidence="4 6" id="KW-1133">Transmembrane helix</keyword>
<evidence type="ECO:0000256" key="4">
    <source>
        <dbReference type="ARBA" id="ARBA00022989"/>
    </source>
</evidence>
<evidence type="ECO:0000256" key="2">
    <source>
        <dbReference type="ARBA" id="ARBA00022692"/>
    </source>
</evidence>
<evidence type="ECO:0000256" key="6">
    <source>
        <dbReference type="RuleBase" id="RU363132"/>
    </source>
</evidence>
<accession>A0A0G4FGM1</accession>
<evidence type="ECO:0000256" key="5">
    <source>
        <dbReference type="ARBA" id="ARBA00023136"/>
    </source>
</evidence>
<evidence type="ECO:0000313" key="9">
    <source>
        <dbReference type="Proteomes" id="UP000041254"/>
    </source>
</evidence>
<dbReference type="InterPro" id="IPR003388">
    <property type="entry name" value="Reticulon"/>
</dbReference>
<sequence length="180" mass="20377">MDLKGLVTWKNKVTSSCALFALNLLLVLLTFGGCSLLTIAAWLTMTFIMIGFVLGLDVQGAEEPKYEYVDKNTIKDNLDYLYDVTNDAAGTAREVLLWKNWMLSLKVLVGAFVAQYIGRFFNTSFLIFIGIWLLFLGGFLLDFVQTKVWPEVKPHYDTAITQVKDAYNKIPRLSDVKKTD</sequence>
<feature type="domain" description="Reticulon" evidence="7">
    <location>
        <begin position="3"/>
        <end position="170"/>
    </location>
</feature>
<feature type="transmembrane region" description="Helical" evidence="6">
    <location>
        <begin position="101"/>
        <end position="118"/>
    </location>
</feature>
<evidence type="ECO:0000256" key="3">
    <source>
        <dbReference type="ARBA" id="ARBA00022824"/>
    </source>
</evidence>
<keyword evidence="2 6" id="KW-0812">Transmembrane</keyword>